<proteinExistence type="predicted"/>
<dbReference type="Proteomes" id="UP000677918">
    <property type="component" value="Unassembled WGS sequence"/>
</dbReference>
<evidence type="ECO:0000313" key="1">
    <source>
        <dbReference type="EMBL" id="GIQ67253.1"/>
    </source>
</evidence>
<dbReference type="EMBL" id="BOVK01000002">
    <property type="protein sequence ID" value="GIQ67253.1"/>
    <property type="molecule type" value="Genomic_DNA"/>
</dbReference>
<evidence type="ECO:0008006" key="3">
    <source>
        <dbReference type="Google" id="ProtNLM"/>
    </source>
</evidence>
<sequence length="61" mass="7130">MESQEQVQCIICSQLKRDGIHICTSFICTDCESELVRTDVLDDKYSFFIKQMRQIVLKKNA</sequence>
<evidence type="ECO:0000313" key="2">
    <source>
        <dbReference type="Proteomes" id="UP000677918"/>
    </source>
</evidence>
<reference evidence="1" key="1">
    <citation type="submission" date="2021-04" db="EMBL/GenBank/DDBJ databases">
        <title>Draft genome sequence of Xylanibacillus composti strain K13.</title>
        <authorList>
            <person name="Uke A."/>
            <person name="Chhe C."/>
            <person name="Baramee S."/>
            <person name="Kosugi A."/>
        </authorList>
    </citation>
    <scope>NUCLEOTIDE SEQUENCE</scope>
    <source>
        <strain evidence="1">K13</strain>
    </source>
</reference>
<keyword evidence="2" id="KW-1185">Reference proteome</keyword>
<accession>A0A8J4H1Y7</accession>
<name>A0A8J4H1Y7_9BACL</name>
<dbReference type="InterPro" id="IPR019700">
    <property type="entry name" value="Sigma-G_inhibitor_Gin"/>
</dbReference>
<protein>
    <recommendedName>
        <fullName evidence="3">Inhibitor of sigma-G Gin</fullName>
    </recommendedName>
</protein>
<gene>
    <name evidence="1" type="ORF">XYCOK13_00770</name>
</gene>
<organism evidence="1 2">
    <name type="scientific">Xylanibacillus composti</name>
    <dbReference type="NCBI Taxonomy" id="1572762"/>
    <lineage>
        <taxon>Bacteria</taxon>
        <taxon>Bacillati</taxon>
        <taxon>Bacillota</taxon>
        <taxon>Bacilli</taxon>
        <taxon>Bacillales</taxon>
        <taxon>Paenibacillaceae</taxon>
        <taxon>Xylanibacillus</taxon>
    </lineage>
</organism>
<dbReference type="RefSeq" id="WP_213409862.1">
    <property type="nucleotide sequence ID" value="NZ_BOVK01000002.1"/>
</dbReference>
<dbReference type="AlphaFoldDB" id="A0A8J4H1Y7"/>
<comment type="caution">
    <text evidence="1">The sequence shown here is derived from an EMBL/GenBank/DDBJ whole genome shotgun (WGS) entry which is preliminary data.</text>
</comment>
<dbReference type="Pfam" id="PF10764">
    <property type="entry name" value="Gin"/>
    <property type="match status" value="1"/>
</dbReference>